<evidence type="ECO:0000313" key="1">
    <source>
        <dbReference type="EMBL" id="ATB27610.1"/>
    </source>
</evidence>
<protein>
    <submittedName>
        <fullName evidence="1">Uncharacterized protein</fullName>
    </submittedName>
</protein>
<dbReference type="KEGG" id="mbd:MEBOL_001054"/>
<evidence type="ECO:0000313" key="2">
    <source>
        <dbReference type="Proteomes" id="UP000217289"/>
    </source>
</evidence>
<gene>
    <name evidence="1" type="ORF">MEBOL_001054</name>
</gene>
<reference evidence="1 2" key="1">
    <citation type="submission" date="2017-06" db="EMBL/GenBank/DDBJ databases">
        <authorList>
            <person name="Kim H.J."/>
            <person name="Triplett B.A."/>
        </authorList>
    </citation>
    <scope>NUCLEOTIDE SEQUENCE [LARGE SCALE GENOMIC DNA]</scope>
    <source>
        <strain evidence="1 2">DSM 14713</strain>
    </source>
</reference>
<dbReference type="AlphaFoldDB" id="A0A250I8S4"/>
<name>A0A250I8S4_9BACT</name>
<organism evidence="1 2">
    <name type="scientific">Melittangium boletus DSM 14713</name>
    <dbReference type="NCBI Taxonomy" id="1294270"/>
    <lineage>
        <taxon>Bacteria</taxon>
        <taxon>Pseudomonadati</taxon>
        <taxon>Myxococcota</taxon>
        <taxon>Myxococcia</taxon>
        <taxon>Myxococcales</taxon>
        <taxon>Cystobacterineae</taxon>
        <taxon>Archangiaceae</taxon>
        <taxon>Melittangium</taxon>
    </lineage>
</organism>
<dbReference type="EMBL" id="CP022163">
    <property type="protein sequence ID" value="ATB27610.1"/>
    <property type="molecule type" value="Genomic_DNA"/>
</dbReference>
<proteinExistence type="predicted"/>
<dbReference type="OrthoDB" id="5522221at2"/>
<accession>A0A250I8S4</accession>
<dbReference type="RefSeq" id="WP_095976392.1">
    <property type="nucleotide sequence ID" value="NZ_CP022163.1"/>
</dbReference>
<sequence>MTPNSREWTIGLHVLRFEPPDLLWAKFQGELSLREATRLVSLYREVGTSRPFYLLAEVKDADLLEPEVGRFISENPVASCFLDTIYIGARLAHKALAKGLVLAAQLTEHVVDEGGLETLHFVATKEEALVLLAQLRARREARMG</sequence>
<keyword evidence="2" id="KW-1185">Reference proteome</keyword>
<dbReference type="Proteomes" id="UP000217289">
    <property type="component" value="Chromosome"/>
</dbReference>